<dbReference type="AlphaFoldDB" id="A0A2V1K1C2"/>
<dbReference type="InterPro" id="IPR054542">
    <property type="entry name" value="Cys_met_metab_PP"/>
</dbReference>
<dbReference type="GO" id="GO:0047804">
    <property type="term" value="F:cysteine-S-conjugate beta-lyase activity"/>
    <property type="evidence" value="ECO:0007669"/>
    <property type="project" value="UniProtKB-EC"/>
</dbReference>
<dbReference type="InterPro" id="IPR006233">
    <property type="entry name" value="Cys_b_lyase_bac"/>
</dbReference>
<dbReference type="PANTHER" id="PTHR43500">
    <property type="entry name" value="CYSTATHIONINE BETA-LYASE-RELATED"/>
    <property type="match status" value="1"/>
</dbReference>
<dbReference type="PROSITE" id="PS00868">
    <property type="entry name" value="CYS_MET_METAB_PP"/>
    <property type="match status" value="1"/>
</dbReference>
<dbReference type="SUPFAM" id="SSF53383">
    <property type="entry name" value="PLP-dependent transferases"/>
    <property type="match status" value="1"/>
</dbReference>
<dbReference type="Pfam" id="PF01053">
    <property type="entry name" value="Cys_Met_Meta_PP"/>
    <property type="match status" value="1"/>
</dbReference>
<protein>
    <submittedName>
        <fullName evidence="10">Cystathionine beta-lyase</fullName>
    </submittedName>
</protein>
<comment type="similarity">
    <text evidence="2 9">Belongs to the trans-sulfuration enzymes family.</text>
</comment>
<evidence type="ECO:0000256" key="4">
    <source>
        <dbReference type="ARBA" id="ARBA00023239"/>
    </source>
</evidence>
<evidence type="ECO:0000256" key="3">
    <source>
        <dbReference type="ARBA" id="ARBA00022898"/>
    </source>
</evidence>
<organism evidence="10 11">
    <name type="scientific">Corticimicrobacter populi</name>
    <dbReference type="NCBI Taxonomy" id="2175229"/>
    <lineage>
        <taxon>Bacteria</taxon>
        <taxon>Pseudomonadati</taxon>
        <taxon>Pseudomonadota</taxon>
        <taxon>Betaproteobacteria</taxon>
        <taxon>Burkholderiales</taxon>
        <taxon>Alcaligenaceae</taxon>
        <taxon>Corticimicrobacter</taxon>
    </lineage>
</organism>
<dbReference type="GO" id="GO:0030170">
    <property type="term" value="F:pyridoxal phosphate binding"/>
    <property type="evidence" value="ECO:0007669"/>
    <property type="project" value="InterPro"/>
</dbReference>
<dbReference type="GO" id="GO:0019450">
    <property type="term" value="P:L-cysteine catabolic process to pyruvate"/>
    <property type="evidence" value="ECO:0007669"/>
    <property type="project" value="TreeGrafter"/>
</dbReference>
<evidence type="ECO:0000313" key="10">
    <source>
        <dbReference type="EMBL" id="PWF21792.1"/>
    </source>
</evidence>
<dbReference type="EMBL" id="QETA01000006">
    <property type="protein sequence ID" value="PWF21792.1"/>
    <property type="molecule type" value="Genomic_DNA"/>
</dbReference>
<dbReference type="GO" id="GO:0019346">
    <property type="term" value="P:transsulfuration"/>
    <property type="evidence" value="ECO:0007669"/>
    <property type="project" value="InterPro"/>
</dbReference>
<keyword evidence="4 10" id="KW-0456">Lyase</keyword>
<evidence type="ECO:0000256" key="6">
    <source>
        <dbReference type="ARBA" id="ARBA00047517"/>
    </source>
</evidence>
<comment type="catalytic activity">
    <reaction evidence="6">
        <text>L,L-cystathionine + H2O = L-homocysteine + pyruvate + NH4(+)</text>
        <dbReference type="Rhea" id="RHEA:13965"/>
        <dbReference type="ChEBI" id="CHEBI:15361"/>
        <dbReference type="ChEBI" id="CHEBI:15377"/>
        <dbReference type="ChEBI" id="CHEBI:28938"/>
        <dbReference type="ChEBI" id="CHEBI:58161"/>
        <dbReference type="ChEBI" id="CHEBI:58199"/>
    </reaction>
</comment>
<evidence type="ECO:0000256" key="1">
    <source>
        <dbReference type="ARBA" id="ARBA00001933"/>
    </source>
</evidence>
<evidence type="ECO:0000256" key="2">
    <source>
        <dbReference type="ARBA" id="ARBA00009077"/>
    </source>
</evidence>
<keyword evidence="3 8" id="KW-0663">Pyridoxal phosphate</keyword>
<dbReference type="InterPro" id="IPR015422">
    <property type="entry name" value="PyrdxlP-dep_Trfase_small"/>
</dbReference>
<accession>A0A2V1K1C2</accession>
<dbReference type="InterPro" id="IPR000277">
    <property type="entry name" value="Cys/Met-Metab_PyrdxlP-dep_enz"/>
</dbReference>
<evidence type="ECO:0000256" key="8">
    <source>
        <dbReference type="PIRSR" id="PIRSR001434-2"/>
    </source>
</evidence>
<reference evidence="11" key="1">
    <citation type="submission" date="2018-05" db="EMBL/GenBank/DDBJ databases">
        <authorList>
            <person name="Li Y."/>
        </authorList>
    </citation>
    <scope>NUCLEOTIDE SEQUENCE [LARGE SCALE GENOMIC DNA]</scope>
    <source>
        <strain evidence="11">3d-2-2</strain>
    </source>
</reference>
<dbReference type="FunFam" id="3.40.640.10:FF:000046">
    <property type="entry name" value="Cystathionine gamma-lyase"/>
    <property type="match status" value="1"/>
</dbReference>
<dbReference type="NCBIfam" id="TIGR01324">
    <property type="entry name" value="cysta_beta_ly_B"/>
    <property type="match status" value="1"/>
</dbReference>
<comment type="cofactor">
    <cofactor evidence="1 9">
        <name>pyridoxal 5'-phosphate</name>
        <dbReference type="ChEBI" id="CHEBI:597326"/>
    </cofactor>
</comment>
<dbReference type="PIRSF" id="PIRSF001434">
    <property type="entry name" value="CGS"/>
    <property type="match status" value="1"/>
</dbReference>
<dbReference type="InterPro" id="IPR015421">
    <property type="entry name" value="PyrdxlP-dep_Trfase_major"/>
</dbReference>
<evidence type="ECO:0000256" key="9">
    <source>
        <dbReference type="RuleBase" id="RU362118"/>
    </source>
</evidence>
<feature type="modified residue" description="N6-(pyridoxal phosphate)lysine" evidence="8">
    <location>
        <position position="209"/>
    </location>
</feature>
<gene>
    <name evidence="10" type="primary">metC</name>
    <name evidence="10" type="ORF">DD235_13380</name>
</gene>
<dbReference type="RefSeq" id="WP_109062608.1">
    <property type="nucleotide sequence ID" value="NZ_QETA01000006.1"/>
</dbReference>
<dbReference type="Proteomes" id="UP000245212">
    <property type="component" value="Unassembled WGS sequence"/>
</dbReference>
<proteinExistence type="inferred from homology"/>
<dbReference type="Gene3D" id="3.40.640.10">
    <property type="entry name" value="Type I PLP-dependent aspartate aminotransferase-like (Major domain)"/>
    <property type="match status" value="1"/>
</dbReference>
<name>A0A2V1K1C2_9BURK</name>
<keyword evidence="11" id="KW-1185">Reference proteome</keyword>
<evidence type="ECO:0000256" key="5">
    <source>
        <dbReference type="ARBA" id="ARBA00046315"/>
    </source>
</evidence>
<comment type="caution">
    <text evidence="10">The sequence shown here is derived from an EMBL/GenBank/DDBJ whole genome shotgun (WGS) entry which is preliminary data.</text>
</comment>
<comment type="catalytic activity">
    <reaction evidence="7">
        <text>an S-substituted L-cysteine + H2O = a thiol + pyruvate + NH4(+)</text>
        <dbReference type="Rhea" id="RHEA:18121"/>
        <dbReference type="ChEBI" id="CHEBI:15361"/>
        <dbReference type="ChEBI" id="CHEBI:15377"/>
        <dbReference type="ChEBI" id="CHEBI:28938"/>
        <dbReference type="ChEBI" id="CHEBI:29256"/>
        <dbReference type="ChEBI" id="CHEBI:58717"/>
        <dbReference type="EC" id="4.4.1.13"/>
    </reaction>
</comment>
<dbReference type="Gene3D" id="3.90.1150.10">
    <property type="entry name" value="Aspartate Aminotransferase, domain 1"/>
    <property type="match status" value="1"/>
</dbReference>
<evidence type="ECO:0000256" key="7">
    <source>
        <dbReference type="ARBA" id="ARBA00047625"/>
    </source>
</evidence>
<sequence length="395" mass="42936">MTHHLDTQLVQAGHPEITASGTPVNIPVVRGSSLLVPTAADRERLWTRRHAGENIPAYGIHGLDTHRALESALCALEGGHRAWLTPSGLSAISLTLLALLSPGDHALLSDSIYNQVRQSDLRLFQRLGIELEYFAPQPEVLETTIRPNTRLLFLESPGSLLNEVLDLPALTHIARQRNIPVAVDNTWGSGYLLKPLTLGADISVLASTKYLGGHSDLLQGAIVCANPALDKRLNDTHESLGLSVGPDDVWLVLRGLRTLAVRLAQHQRHALRVADTLQQHTAVRRVFYPALPDDAGHALWQRDFQGANGLLSFELQNADMAQAHAFIDALALFRIGASWGGVESLALAVDPARLALHSHWRNLAGQGPVIRLHVGLENPDDLNADLLQAFAAIRS</sequence>
<dbReference type="InterPro" id="IPR015424">
    <property type="entry name" value="PyrdxlP-dep_Trfase"/>
</dbReference>
<comment type="pathway">
    <text evidence="5">Amino-acid biosynthesis; L-methionine biosynthesis via de novo pathway; L-homocysteine from L-cystathionine: step 1/1.</text>
</comment>
<evidence type="ECO:0000313" key="11">
    <source>
        <dbReference type="Proteomes" id="UP000245212"/>
    </source>
</evidence>
<dbReference type="PANTHER" id="PTHR43500:SF1">
    <property type="entry name" value="CYSTATHIONINE BETA-LYASE-RELATED"/>
    <property type="match status" value="1"/>
</dbReference>